<comment type="caution">
    <text evidence="5">The sequence shown here is derived from an EMBL/GenBank/DDBJ whole genome shotgun (WGS) entry which is preliminary data.</text>
</comment>
<dbReference type="Gene3D" id="2.60.40.3710">
    <property type="match status" value="1"/>
</dbReference>
<dbReference type="SUPFAM" id="SSF48239">
    <property type="entry name" value="Terpenoid cyclases/Protein prenyltransferases"/>
    <property type="match status" value="1"/>
</dbReference>
<dbReference type="Gene3D" id="2.20.130.20">
    <property type="match status" value="1"/>
</dbReference>
<dbReference type="InterPro" id="IPR051802">
    <property type="entry name" value="YfhM-like"/>
</dbReference>
<dbReference type="Proteomes" id="UP000186868">
    <property type="component" value="Unassembled WGS sequence"/>
</dbReference>
<proteinExistence type="inferred from homology"/>
<dbReference type="Pfam" id="PF17973">
    <property type="entry name" value="bMG10"/>
    <property type="match status" value="1"/>
</dbReference>
<dbReference type="SMART" id="SM01359">
    <property type="entry name" value="A2M_N_2"/>
    <property type="match status" value="1"/>
</dbReference>
<dbReference type="PANTHER" id="PTHR40094">
    <property type="entry name" value="ALPHA-2-MACROGLOBULIN HOMOLOG"/>
    <property type="match status" value="1"/>
</dbReference>
<dbReference type="Gene3D" id="1.50.10.20">
    <property type="match status" value="1"/>
</dbReference>
<dbReference type="InterPro" id="IPR032812">
    <property type="entry name" value="SbsA_Ig"/>
</dbReference>
<evidence type="ECO:0000256" key="2">
    <source>
        <dbReference type="ARBA" id="ARBA00022729"/>
    </source>
</evidence>
<dbReference type="STRING" id="1921803.NIES593_02290"/>
<dbReference type="Pfam" id="PF00207">
    <property type="entry name" value="A2M"/>
    <property type="match status" value="1"/>
</dbReference>
<dbReference type="Gene3D" id="2.60.40.1930">
    <property type="match status" value="1"/>
</dbReference>
<dbReference type="InterPro" id="IPR008930">
    <property type="entry name" value="Terpenoid_cyclase/PrenylTrfase"/>
</dbReference>
<dbReference type="OrthoDB" id="9767116at2"/>
<dbReference type="InterPro" id="IPR011625">
    <property type="entry name" value="A2M_N_BRD"/>
</dbReference>
<evidence type="ECO:0000259" key="3">
    <source>
        <dbReference type="SMART" id="SM01359"/>
    </source>
</evidence>
<evidence type="ECO:0000313" key="6">
    <source>
        <dbReference type="Proteomes" id="UP000186868"/>
    </source>
</evidence>
<dbReference type="GO" id="GO:0004866">
    <property type="term" value="F:endopeptidase inhibitor activity"/>
    <property type="evidence" value="ECO:0007669"/>
    <property type="project" value="InterPro"/>
</dbReference>
<sequence length="1904" mass="212321">MQFLLIFVLVLGIAGCDFIKIKSGVEPLPSIASLPLPQLPDWIEQISPTGQSEPLAQIRIRFKYPLIPVEKIDSPDREELLKKFELLPPISGKFRFLTPRMVGFQADESLPKATRFRVTLKTGLGDLNNNQLDKDLAWTFNTEPIQITNLPGSIKAEDADANPIDLKPNLTFTSNVELDRDSIKEHLLLLPKDKDERIKVNVALKEEETSLAEEQSQARFDPSSRTWNYEITPQQNLDKATRYRIEFSPGLRPIRGNLPSEKNWISYVSTYAPLAFEQLEYYGALQKGVAYGRFIKGSPQLKFNNGLVADSAFKHIRITPTPKKAVKLFQVYDNDNLVGINPWALEPATTYTINIGENLKDKFGQSLGKPITLQYNTGDVAADIWAPTGLNIFPADTNLQLHVSTVNLPNSRYQAAYQVLQPTDLVYIDANYPQGSVEKLLSQASSWSTSKAGGRKNEIYDNIVPLKEKLGSATGLLAYGIKAKTNYYQENGRESWLEPEFYGLVELTNLGIFSQWFPDSGLIRVNHLSDGSAVENATIEVYKTQLETKSKTKPNLCAIATTDPTGTAIIKGQDWQQCLQNKNAPKLLVIAREGQDWAFTQTDEYSGNYGYGIYVGWDNGKPQARGTIFSDRQLYQPGEKAWFTGIAYYLQNGVLKQDKNTSYRLTLRDPAGKETDLGTQKTNEFGMFSLELTLDKNRPLGYYSLQAKGEDGVEISGDFRVAEFKPPNFKVDLTLDKEFATIGEKVGISTESNYLFGSPVQGGKIKYYVTRQKAEFIPKGWEKFSFGRQWFWPEEPPEVSADVRQASQVLDASGKNSEILAVAEDLPYPMTYRVEASVSDVSNLSVSNAKTFTAFPSKYLIGLQSDFVAQAGQFFPVKVIVTDSAGQIIPGERVRVELQQMEYSSVTQLQEGSATSQNQVEYKTVVEQEIRSGNEPQTISFTPPESGSYRIHANFANSQSDVSATDTQIWVTGENVVNWGDRYDNNRIEIHLDKQTYQPGETATALIESPYPEAELYFAVIRHDTLYKTIEKVQGGAPKIQFQVTPDMVPNAAVEAVLVRQGQPISQVEPGSVENLVRIGFAPFNTSLEDKYLQVKITPQQDKLEPGTQETVDLTLQDDKGNPIRGQFTVMAVNEAILQLSGYRPPDLVATVYAEQDIATRFADNRPDVILTPQASPLEKGWGYGGGESAAAANTRIRTNFQALAYYNGSVLADANGKASVTFTLPDDLTTWRVMAVATDGNLHFGNGEATFMTTKPLVTNPILPQFARLGDRFQGGLSVTNTTGQTGNLTINGSVTNKLQFTDNCRDATCNVSTNATSGTNAYRFPMVASKVGEGKVQFVTRLNNQASDAFEVPLEVRELEVTEQAIESGVTTSQVKIPLQIDNNVLPDAGGLDIFLASTLIPEITAPAKEVFAQDWLPFLETSASQLAIAANLQILSQKYGQTFSNFNPTQEATNALENLQKLQQPDGGFASIPSPENPQSDPLITPYAAESIAQAKTAGFIVDSEIIARLKAYLNKILANPGQYDWCTLPCRRQVQLEALMALAQLGEKRTDFLVSIYEQCNSFDRVNQIKLTRYLFQFPEWQDEAQTLFNEIQETVYETGRTATVNLPQEWRWFNSNTTAQAQALRLFIAQKASPENLDRLLQGLLAMRREETWQTSYDNAQALTALVEYTQLEPTPPNYSAIIRLANKQLGKVRFEGYRNPGYELQVPMEKLPQGRHDLILNKSGKGNLHYLTAYRYRLKGNQPGRINGLRVIRYIRPANQAQVLREIDLYAPDESFTVPPGQVFDIGLEIITDHPIDHLIINDPLPAGFEAVDTSFQTSTSYFQPQQDSWEINYQKIYKDKVVAYGDRLKAGVYSMHYLVRSVTPGRFEYPGAEVYLQYAPEEFGRSASSVLEVSDNS</sequence>
<dbReference type="Pfam" id="PF01835">
    <property type="entry name" value="MG2"/>
    <property type="match status" value="1"/>
</dbReference>
<evidence type="ECO:0000313" key="5">
    <source>
        <dbReference type="EMBL" id="OKH26940.1"/>
    </source>
</evidence>
<gene>
    <name evidence="5" type="ORF">NIES593_02290</name>
</gene>
<dbReference type="PANTHER" id="PTHR40094:SF1">
    <property type="entry name" value="UBIQUITIN DOMAIN-CONTAINING PROTEIN"/>
    <property type="match status" value="1"/>
</dbReference>
<dbReference type="SMART" id="SM01360">
    <property type="entry name" value="A2M"/>
    <property type="match status" value="1"/>
</dbReference>
<keyword evidence="2" id="KW-0732">Signal</keyword>
<dbReference type="InterPro" id="IPR041246">
    <property type="entry name" value="Bact_MG10"/>
</dbReference>
<evidence type="ECO:0000256" key="1">
    <source>
        <dbReference type="ARBA" id="ARBA00010556"/>
    </source>
</evidence>
<organism evidence="5 6">
    <name type="scientific">Hydrococcus rivularis NIES-593</name>
    <dbReference type="NCBI Taxonomy" id="1921803"/>
    <lineage>
        <taxon>Bacteria</taxon>
        <taxon>Bacillati</taxon>
        <taxon>Cyanobacteriota</taxon>
        <taxon>Cyanophyceae</taxon>
        <taxon>Pleurocapsales</taxon>
        <taxon>Hydrococcaceae</taxon>
        <taxon>Hydrococcus</taxon>
    </lineage>
</organism>
<evidence type="ECO:0000259" key="4">
    <source>
        <dbReference type="SMART" id="SM01360"/>
    </source>
</evidence>
<comment type="similarity">
    <text evidence="1">Belongs to the protease inhibitor I39 (alpha-2-macroglobulin) family. Bacterial alpha-2-macroglobulin subfamily.</text>
</comment>
<dbReference type="EMBL" id="MRCB01000001">
    <property type="protein sequence ID" value="OKH26940.1"/>
    <property type="molecule type" value="Genomic_DNA"/>
</dbReference>
<dbReference type="InterPro" id="IPR002890">
    <property type="entry name" value="MG2"/>
</dbReference>
<evidence type="ECO:0008006" key="7">
    <source>
        <dbReference type="Google" id="ProtNLM"/>
    </source>
</evidence>
<reference evidence="5 6" key="1">
    <citation type="submission" date="2016-11" db="EMBL/GenBank/DDBJ databases">
        <title>Draft Genome Sequences of Nine Cyanobacterial Strains from Diverse Habitats.</title>
        <authorList>
            <person name="Zhu T."/>
            <person name="Hou S."/>
            <person name="Lu X."/>
            <person name="Hess W.R."/>
        </authorList>
    </citation>
    <scope>NUCLEOTIDE SEQUENCE [LARGE SCALE GENOMIC DNA]</scope>
    <source>
        <strain evidence="5 6">NIES-593</strain>
    </source>
</reference>
<dbReference type="Pfam" id="PF13205">
    <property type="entry name" value="Big_5"/>
    <property type="match status" value="1"/>
</dbReference>
<dbReference type="Pfam" id="PF07703">
    <property type="entry name" value="A2M_BRD"/>
    <property type="match status" value="1"/>
</dbReference>
<feature type="domain" description="Alpha-2-macroglobulin bait region" evidence="3">
    <location>
        <begin position="988"/>
        <end position="1140"/>
    </location>
</feature>
<name>A0A1U7HTL1_9CYAN</name>
<feature type="domain" description="Alpha-2-macroglobulin" evidence="4">
    <location>
        <begin position="1204"/>
        <end position="1294"/>
    </location>
</feature>
<keyword evidence="6" id="KW-1185">Reference proteome</keyword>
<protein>
    <recommendedName>
        <fullName evidence="7">Alpha-2-macroglobulin</fullName>
    </recommendedName>
</protein>
<dbReference type="InterPro" id="IPR001599">
    <property type="entry name" value="Macroglobln_a2"/>
</dbReference>
<accession>A0A1U7HTL1</accession>